<organism evidence="7 8">
    <name type="scientific">Alkalispirochaeta americana</name>
    <dbReference type="NCBI Taxonomy" id="159291"/>
    <lineage>
        <taxon>Bacteria</taxon>
        <taxon>Pseudomonadati</taxon>
        <taxon>Spirochaetota</taxon>
        <taxon>Spirochaetia</taxon>
        <taxon>Spirochaetales</taxon>
        <taxon>Spirochaetaceae</taxon>
        <taxon>Alkalispirochaeta</taxon>
    </lineage>
</organism>
<dbReference type="Proteomes" id="UP000186400">
    <property type="component" value="Unassembled WGS sequence"/>
</dbReference>
<dbReference type="GO" id="GO:0003984">
    <property type="term" value="F:acetolactate synthase activity"/>
    <property type="evidence" value="ECO:0007669"/>
    <property type="project" value="TreeGrafter"/>
</dbReference>
<dbReference type="Gene3D" id="3.40.50.1220">
    <property type="entry name" value="TPP-binding domain"/>
    <property type="match status" value="1"/>
</dbReference>
<dbReference type="GO" id="GO:0009099">
    <property type="term" value="P:L-valine biosynthetic process"/>
    <property type="evidence" value="ECO:0007669"/>
    <property type="project" value="TreeGrafter"/>
</dbReference>
<evidence type="ECO:0000313" key="7">
    <source>
        <dbReference type="EMBL" id="SIQ25392.1"/>
    </source>
</evidence>
<dbReference type="GO" id="GO:0016823">
    <property type="term" value="F:hydrolase activity, acting on acid carbon-carbon bonds, in ketonic substances"/>
    <property type="evidence" value="ECO:0007669"/>
    <property type="project" value="InterPro"/>
</dbReference>
<dbReference type="RefSeq" id="WP_076488304.1">
    <property type="nucleotide sequence ID" value="NZ_FTMS01000006.1"/>
</dbReference>
<dbReference type="NCBIfam" id="TIGR04377">
    <property type="entry name" value="myo_inos_iolD"/>
    <property type="match status" value="1"/>
</dbReference>
<dbReference type="InterPro" id="IPR029061">
    <property type="entry name" value="THDP-binding"/>
</dbReference>
<dbReference type="GO" id="GO:0009097">
    <property type="term" value="P:isoleucine biosynthetic process"/>
    <property type="evidence" value="ECO:0007669"/>
    <property type="project" value="TreeGrafter"/>
</dbReference>
<dbReference type="OrthoDB" id="4494979at2"/>
<dbReference type="InterPro" id="IPR012001">
    <property type="entry name" value="Thiamin_PyroP_enz_TPP-bd_dom"/>
</dbReference>
<dbReference type="GO" id="GO:0005948">
    <property type="term" value="C:acetolactate synthase complex"/>
    <property type="evidence" value="ECO:0007669"/>
    <property type="project" value="TreeGrafter"/>
</dbReference>
<accession>A0A1N6R9N6</accession>
<evidence type="ECO:0000259" key="4">
    <source>
        <dbReference type="Pfam" id="PF00205"/>
    </source>
</evidence>
<dbReference type="STRING" id="159291.SAMN05920897_10611"/>
<dbReference type="GO" id="GO:0019310">
    <property type="term" value="P:inositol catabolic process"/>
    <property type="evidence" value="ECO:0007669"/>
    <property type="project" value="InterPro"/>
</dbReference>
<dbReference type="GO" id="GO:0050660">
    <property type="term" value="F:flavin adenine dinucleotide binding"/>
    <property type="evidence" value="ECO:0007669"/>
    <property type="project" value="TreeGrafter"/>
</dbReference>
<dbReference type="SUPFAM" id="SSF52467">
    <property type="entry name" value="DHS-like NAD/FAD-binding domain"/>
    <property type="match status" value="1"/>
</dbReference>
<dbReference type="GO" id="GO:0030976">
    <property type="term" value="F:thiamine pyrophosphate binding"/>
    <property type="evidence" value="ECO:0007669"/>
    <property type="project" value="InterPro"/>
</dbReference>
<keyword evidence="8" id="KW-1185">Reference proteome</keyword>
<gene>
    <name evidence="7" type="ORF">SAMN05920897_10611</name>
</gene>
<dbReference type="InterPro" id="IPR045229">
    <property type="entry name" value="TPP_enz"/>
</dbReference>
<proteinExistence type="inferred from homology"/>
<dbReference type="CDD" id="cd07035">
    <property type="entry name" value="TPP_PYR_POX_like"/>
    <property type="match status" value="1"/>
</dbReference>
<dbReference type="InterPro" id="IPR012000">
    <property type="entry name" value="Thiamin_PyroP_enz_cen_dom"/>
</dbReference>
<name>A0A1N6R9N6_9SPIO</name>
<reference evidence="7 8" key="1">
    <citation type="submission" date="2017-01" db="EMBL/GenBank/DDBJ databases">
        <authorList>
            <person name="Mah S.A."/>
            <person name="Swanson W.J."/>
            <person name="Moy G.W."/>
            <person name="Vacquier V.D."/>
        </authorList>
    </citation>
    <scope>NUCLEOTIDE SEQUENCE [LARGE SCALE GENOMIC DNA]</scope>
    <source>
        <strain evidence="7 8">ASpG1</strain>
    </source>
</reference>
<feature type="domain" description="Thiamine pyrophosphate enzyme central" evidence="4">
    <location>
        <begin position="219"/>
        <end position="352"/>
    </location>
</feature>
<feature type="domain" description="Thiamine pyrophosphate enzyme TPP-binding" evidence="5">
    <location>
        <begin position="418"/>
        <end position="576"/>
    </location>
</feature>
<feature type="domain" description="Thiamine pyrophosphate enzyme N-terminal TPP-binding" evidence="6">
    <location>
        <begin position="31"/>
        <end position="125"/>
    </location>
</feature>
<dbReference type="InterPro" id="IPR030817">
    <property type="entry name" value="Myo_inos_IolD"/>
</dbReference>
<dbReference type="GO" id="GO:0000287">
    <property type="term" value="F:magnesium ion binding"/>
    <property type="evidence" value="ECO:0007669"/>
    <property type="project" value="InterPro"/>
</dbReference>
<dbReference type="PANTHER" id="PTHR18968:SF9">
    <property type="entry name" value="3D-(3,5_4)-TRIHYDROXYCYCLOHEXANE-1,2-DIONE HYDROLASE"/>
    <property type="match status" value="1"/>
</dbReference>
<evidence type="ECO:0000313" key="8">
    <source>
        <dbReference type="Proteomes" id="UP000186400"/>
    </source>
</evidence>
<dbReference type="EMBL" id="FTMS01000006">
    <property type="protein sequence ID" value="SIQ25392.1"/>
    <property type="molecule type" value="Genomic_DNA"/>
</dbReference>
<dbReference type="SUPFAM" id="SSF52518">
    <property type="entry name" value="Thiamin diphosphate-binding fold (THDP-binding)"/>
    <property type="match status" value="2"/>
</dbReference>
<dbReference type="InterPro" id="IPR029035">
    <property type="entry name" value="DHS-like_NAD/FAD-binding_dom"/>
</dbReference>
<dbReference type="Pfam" id="PF02776">
    <property type="entry name" value="TPP_enzyme_N"/>
    <property type="match status" value="1"/>
</dbReference>
<evidence type="ECO:0000256" key="2">
    <source>
        <dbReference type="ARBA" id="ARBA00023052"/>
    </source>
</evidence>
<evidence type="ECO:0000256" key="1">
    <source>
        <dbReference type="ARBA" id="ARBA00007812"/>
    </source>
</evidence>
<evidence type="ECO:0000256" key="3">
    <source>
        <dbReference type="RuleBase" id="RU362132"/>
    </source>
</evidence>
<evidence type="ECO:0000259" key="5">
    <source>
        <dbReference type="Pfam" id="PF02775"/>
    </source>
</evidence>
<dbReference type="Pfam" id="PF02775">
    <property type="entry name" value="TPP_enzyme_C"/>
    <property type="match status" value="1"/>
</dbReference>
<dbReference type="Pfam" id="PF00205">
    <property type="entry name" value="TPP_enzyme_M"/>
    <property type="match status" value="1"/>
</dbReference>
<dbReference type="PANTHER" id="PTHR18968">
    <property type="entry name" value="THIAMINE PYROPHOSPHATE ENZYMES"/>
    <property type="match status" value="1"/>
</dbReference>
<dbReference type="Gene3D" id="3.40.50.970">
    <property type="match status" value="2"/>
</dbReference>
<comment type="similarity">
    <text evidence="1 3">Belongs to the TPP enzyme family.</text>
</comment>
<keyword evidence="2 3" id="KW-0786">Thiamine pyrophosphate</keyword>
<dbReference type="InterPro" id="IPR011766">
    <property type="entry name" value="TPP_enzyme_TPP-bd"/>
</dbReference>
<keyword evidence="7" id="KW-0378">Hydrolase</keyword>
<protein>
    <submittedName>
        <fullName evidence="7">3D-(3,5/4)-trihydroxycyclohexane-1,2-dione hydrolase</fullName>
    </submittedName>
</protein>
<dbReference type="AlphaFoldDB" id="A0A1N6R9N6"/>
<evidence type="ECO:0000259" key="6">
    <source>
        <dbReference type="Pfam" id="PF02776"/>
    </source>
</evidence>
<sequence>MKTVRMTMAQALLRFLDNQYLEADGQEYKFVEGIFGIFGHGNVVGLGEAIVETEHNLVFRQGKNEQAMAHAAIGFAKQQNRRQIYAVTSSVGPGALNMVTAAATATVNRIPVLFLPGDTYACRQPDPVLQQVENEFDLNVTANDAFKPVSKFWDRVSRPEQLMSSLIHAMRVLTDPAQTGAVTIGIPQDTQAESYDYPESFFRKRVHRVNRPQLPENALERLTDLVAGSKKPLMICGGGVRYSEAREAFGKIAEEFGLPFGETQAGKGTLAWDHAWNLGGIGVTGGEAANVIARDADLLIAVGTRLGDFTTASKIAFQNPDLKVAAININSFDSFKMDAESFVGDAREVLNQVAQKLRDRRYRSAYTTEVSQAREAWTTEVDRLYSEEDPQGLSQTRVLGELNEKLLDPSDVVVSASGSLPGDMQRVWRCRHRDTYHMEYGFSCMGYEINAAYGAQLALPNQRVYSLVGDGGFVMLHSELLSAVQEQVPFTVVLFDNHGFQVIDNLQTNQGISSYANEWRKRQGPEGKLLGDYLEVDYAKIAEGYGVTAYRVSTLEELRQAVTESKKVNGPVLIDVKVTEKSMTHGYESWWRVGVPEVSASPTVQAAHKDLKDHLKQVRLF</sequence>